<dbReference type="GO" id="GO:0000981">
    <property type="term" value="F:DNA-binding transcription factor activity, RNA polymerase II-specific"/>
    <property type="evidence" value="ECO:0007669"/>
    <property type="project" value="TreeGrafter"/>
</dbReference>
<dbReference type="InterPro" id="IPR045843">
    <property type="entry name" value="IND-like"/>
</dbReference>
<dbReference type="PANTHER" id="PTHR16223">
    <property type="entry name" value="TRANSCRIPTION FACTOR BHLH83-RELATED"/>
    <property type="match status" value="1"/>
</dbReference>
<evidence type="ECO:0000256" key="2">
    <source>
        <dbReference type="ARBA" id="ARBA00023242"/>
    </source>
</evidence>
<feature type="non-terminal residue" evidence="3">
    <location>
        <position position="1"/>
    </location>
</feature>
<gene>
    <name evidence="3" type="ORF">GIB67_010504</name>
</gene>
<dbReference type="OrthoDB" id="759159at2759"/>
<sequence>EKDVMPWQAKGILYRIKTLINDMKILRLLHFAVAHVCRVANRAEDHLAMIFPYATYVEIMTCSFDEELLKITVEDAFAGCDSAFGSADSNFEVNANISGEIDALMSQRGNAQSNAVCRGKIIITQQCMLLRLMYLAEMSLLQEVLISKSMDHSLFSFGGPPNSSHCLSSYPQSWPSLSYGDVYSLSSVTEQDKLNGFCLQGDYLDIDANTLGIRSAGGDEFLEIKNFATSASMNLSQFNEGNSLKNYMNQSAHSLLQCGPSIAGGGCNGAGKPRARARRGQATDPHSIAERLRREKIAEKMKNLFQILIRCQSYIEMDVVDTETYGSRCLLFEVRLVISNDWSQGSNGPLLLPLTGQGATHSKTSDNIAFEQEVVKLMESNISKTKHFLQTEGLCLMPTAFATAISGIMPSSASVSTQRNKMGFGTP</sequence>
<keyword evidence="2" id="KW-0539">Nucleus</keyword>
<proteinExistence type="predicted"/>
<dbReference type="GO" id="GO:0005634">
    <property type="term" value="C:nucleus"/>
    <property type="evidence" value="ECO:0007669"/>
    <property type="project" value="UniProtKB-SubCell"/>
</dbReference>
<comment type="caution">
    <text evidence="3">The sequence shown here is derived from an EMBL/GenBank/DDBJ whole genome shotgun (WGS) entry which is preliminary data.</text>
</comment>
<dbReference type="Proteomes" id="UP000541444">
    <property type="component" value="Unassembled WGS sequence"/>
</dbReference>
<accession>A0A7J7MAY1</accession>
<comment type="subcellular location">
    <subcellularLocation>
        <location evidence="1">Nucleus</location>
    </subcellularLocation>
</comment>
<reference evidence="3 4" key="1">
    <citation type="journal article" date="2020" name="IScience">
        <title>Genome Sequencing of the Endangered Kingdonia uniflora (Circaeasteraceae, Ranunculales) Reveals Potential Mechanisms of Evolutionary Specialization.</title>
        <authorList>
            <person name="Sun Y."/>
            <person name="Deng T."/>
            <person name="Zhang A."/>
            <person name="Moore M.J."/>
            <person name="Landis J.B."/>
            <person name="Lin N."/>
            <person name="Zhang H."/>
            <person name="Zhang X."/>
            <person name="Huang J."/>
            <person name="Zhang X."/>
            <person name="Sun H."/>
            <person name="Wang H."/>
        </authorList>
    </citation>
    <scope>NUCLEOTIDE SEQUENCE [LARGE SCALE GENOMIC DNA]</scope>
    <source>
        <strain evidence="3">TB1705</strain>
        <tissue evidence="3">Leaf</tissue>
    </source>
</reference>
<dbReference type="AlphaFoldDB" id="A0A7J7MAY1"/>
<keyword evidence="4" id="KW-1185">Reference proteome</keyword>
<dbReference type="EMBL" id="JACGCM010001659">
    <property type="protein sequence ID" value="KAF6151930.1"/>
    <property type="molecule type" value="Genomic_DNA"/>
</dbReference>
<dbReference type="PANTHER" id="PTHR16223:SF215">
    <property type="entry name" value="OS02G0564700 PROTEIN"/>
    <property type="match status" value="1"/>
</dbReference>
<evidence type="ECO:0000313" key="4">
    <source>
        <dbReference type="Proteomes" id="UP000541444"/>
    </source>
</evidence>
<evidence type="ECO:0000256" key="1">
    <source>
        <dbReference type="ARBA" id="ARBA00004123"/>
    </source>
</evidence>
<dbReference type="GO" id="GO:0000978">
    <property type="term" value="F:RNA polymerase II cis-regulatory region sequence-specific DNA binding"/>
    <property type="evidence" value="ECO:0007669"/>
    <property type="project" value="TreeGrafter"/>
</dbReference>
<name>A0A7J7MAY1_9MAGN</name>
<evidence type="ECO:0000313" key="3">
    <source>
        <dbReference type="EMBL" id="KAF6151930.1"/>
    </source>
</evidence>
<organism evidence="3 4">
    <name type="scientific">Kingdonia uniflora</name>
    <dbReference type="NCBI Taxonomy" id="39325"/>
    <lineage>
        <taxon>Eukaryota</taxon>
        <taxon>Viridiplantae</taxon>
        <taxon>Streptophyta</taxon>
        <taxon>Embryophyta</taxon>
        <taxon>Tracheophyta</taxon>
        <taxon>Spermatophyta</taxon>
        <taxon>Magnoliopsida</taxon>
        <taxon>Ranunculales</taxon>
        <taxon>Circaeasteraceae</taxon>
        <taxon>Kingdonia</taxon>
    </lineage>
</organism>
<protein>
    <submittedName>
        <fullName evidence="3">Uncharacterized protein</fullName>
    </submittedName>
</protein>